<dbReference type="AlphaFoldDB" id="A0A2N5N5Q4"/>
<keyword evidence="1" id="KW-1133">Transmembrane helix</keyword>
<evidence type="ECO:0000313" key="3">
    <source>
        <dbReference type="Proteomes" id="UP000234789"/>
    </source>
</evidence>
<accession>A0A2N5N5Q4</accession>
<keyword evidence="1" id="KW-0472">Membrane</keyword>
<name>A0A2N5N5Q4_9BACL</name>
<keyword evidence="1" id="KW-0812">Transmembrane</keyword>
<reference evidence="2 3" key="1">
    <citation type="submission" date="2017-05" db="EMBL/GenBank/DDBJ databases">
        <title>Functional genome analysis of Paenibacillus pasadenensis strain R16: insights on endophytic life style and antifungal activity.</title>
        <authorList>
            <person name="Passera A."/>
            <person name="Marcolungo L."/>
            <person name="Casati P."/>
            <person name="Brasca M."/>
            <person name="Quaglino F."/>
            <person name="Delledonne M."/>
        </authorList>
    </citation>
    <scope>NUCLEOTIDE SEQUENCE [LARGE SCALE GENOMIC DNA]</scope>
    <source>
        <strain evidence="2 3">R16</strain>
    </source>
</reference>
<sequence>MLRQIQDYFEANQMVASVLIGIGFGVIARLLLLRSDYRQYPTFPHGQIIHLSLGFIASALGAVAVPALYQKNLTAITFLTVAAQQFRDVRNMERETLSKMDSMELVSRGTSYIEGIAMVFEGRNYLVILAAMTASLGSVAINVWAGLLGGLLALAAVWKLRSGKSVSHIADVQAGELRMDGPDLYVDDIYIMNVGLESDQQIIRERGLGLVLAPRNANGRVTLSNIGQRQAILYDLSTILGVHRDTGEPALLPMAKLDMDSGRLGVFILPHEKDESKALEIAGRVPLLETAVRMPSKAGVNQEAKDNG</sequence>
<feature type="transmembrane region" description="Helical" evidence="1">
    <location>
        <begin position="125"/>
        <end position="158"/>
    </location>
</feature>
<feature type="transmembrane region" description="Helical" evidence="1">
    <location>
        <begin position="48"/>
        <end position="69"/>
    </location>
</feature>
<feature type="transmembrane region" description="Helical" evidence="1">
    <location>
        <begin position="12"/>
        <end position="32"/>
    </location>
</feature>
<dbReference type="InterPro" id="IPR025918">
    <property type="entry name" value="YIEGIA"/>
</dbReference>
<keyword evidence="3" id="KW-1185">Reference proteome</keyword>
<comment type="caution">
    <text evidence="2">The sequence shown here is derived from an EMBL/GenBank/DDBJ whole genome shotgun (WGS) entry which is preliminary data.</text>
</comment>
<dbReference type="RefSeq" id="WP_028599792.1">
    <property type="nucleotide sequence ID" value="NZ_BIMM01000007.1"/>
</dbReference>
<dbReference type="Pfam" id="PF14045">
    <property type="entry name" value="YIEGIA"/>
    <property type="match status" value="1"/>
</dbReference>
<evidence type="ECO:0000313" key="2">
    <source>
        <dbReference type="EMBL" id="PLT45630.1"/>
    </source>
</evidence>
<dbReference type="OrthoDB" id="1846546at2"/>
<gene>
    <name evidence="2" type="ORF">B8V81_4061</name>
</gene>
<protein>
    <submittedName>
        <fullName evidence="2">Putative membrane protein</fullName>
    </submittedName>
</protein>
<organism evidence="2 3">
    <name type="scientific">Paenibacillus pasadenensis</name>
    <dbReference type="NCBI Taxonomy" id="217090"/>
    <lineage>
        <taxon>Bacteria</taxon>
        <taxon>Bacillati</taxon>
        <taxon>Bacillota</taxon>
        <taxon>Bacilli</taxon>
        <taxon>Bacillales</taxon>
        <taxon>Paenibacillaceae</taxon>
        <taxon>Paenibacillus</taxon>
    </lineage>
</organism>
<evidence type="ECO:0000256" key="1">
    <source>
        <dbReference type="SAM" id="Phobius"/>
    </source>
</evidence>
<dbReference type="Proteomes" id="UP000234789">
    <property type="component" value="Unassembled WGS sequence"/>
</dbReference>
<proteinExistence type="predicted"/>
<dbReference type="EMBL" id="NFEZ01000004">
    <property type="protein sequence ID" value="PLT45630.1"/>
    <property type="molecule type" value="Genomic_DNA"/>
</dbReference>